<proteinExistence type="predicted"/>
<protein>
    <submittedName>
        <fullName evidence="1">Aminoglycoside phosphotransferase</fullName>
    </submittedName>
</protein>
<organism evidence="1 2">
    <name type="scientific">Nocardioides currus</name>
    <dbReference type="NCBI Taxonomy" id="2133958"/>
    <lineage>
        <taxon>Bacteria</taxon>
        <taxon>Bacillati</taxon>
        <taxon>Actinomycetota</taxon>
        <taxon>Actinomycetes</taxon>
        <taxon>Propionibacteriales</taxon>
        <taxon>Nocardioidaceae</taxon>
        <taxon>Nocardioides</taxon>
    </lineage>
</organism>
<dbReference type="InterPro" id="IPR011009">
    <property type="entry name" value="Kinase-like_dom_sf"/>
</dbReference>
<dbReference type="Proteomes" id="UP000244867">
    <property type="component" value="Unassembled WGS sequence"/>
</dbReference>
<dbReference type="SUPFAM" id="SSF56112">
    <property type="entry name" value="Protein kinase-like (PK-like)"/>
    <property type="match status" value="1"/>
</dbReference>
<reference evidence="1 2" key="1">
    <citation type="submission" date="2018-03" db="EMBL/GenBank/DDBJ databases">
        <authorList>
            <person name="Keele B.F."/>
        </authorList>
    </citation>
    <scope>NUCLEOTIDE SEQUENCE [LARGE SCALE GENOMIC DNA]</scope>
    <source>
        <strain evidence="1 2">IB-3</strain>
    </source>
</reference>
<sequence length="403" mass="43336">MDLTTEALGHGARVRDDLPPVPTTTLAALLGCDADQHAVDRALDELVTASTGRHPRPGDARLTTVAHSMGSPATGGVYRVSGTTADGSAWSLFCKLLQHVRHWPDLRLLPPHVATHFADSFPWRSELELWDPVVQASLPQGLRSPRLARVVELPEDRVAVWQEDVGVSDAEWDDARFARAAHLLGRWNARSTATDVLAVSGFPPGFALRMYAEQAVAARGLVPLRDDGLWGHPWLVAHRDLASRLTALGERIPALLDRLDSLTQALPHGDASPQNLLVPAHDDAELVVIDVSFRSPHVVGFDLGQLLVGLVHADVVPASRMPAIAATIVPAYVEGLAAEGLTTGLETVPEAFATSALLRSGFDGFLYGELAHAAPADAPSASFTQRIEMTRFLVDQFTRTVDA</sequence>
<dbReference type="GO" id="GO:0016740">
    <property type="term" value="F:transferase activity"/>
    <property type="evidence" value="ECO:0007669"/>
    <property type="project" value="UniProtKB-KW"/>
</dbReference>
<dbReference type="OrthoDB" id="4577657at2"/>
<comment type="caution">
    <text evidence="1">The sequence shown here is derived from an EMBL/GenBank/DDBJ whole genome shotgun (WGS) entry which is preliminary data.</text>
</comment>
<dbReference type="RefSeq" id="WP_108346892.1">
    <property type="nucleotide sequence ID" value="NZ_PYXZ01000013.1"/>
</dbReference>
<evidence type="ECO:0000313" key="1">
    <source>
        <dbReference type="EMBL" id="PUA79046.1"/>
    </source>
</evidence>
<name>A0A2R7YSM1_9ACTN</name>
<keyword evidence="2" id="KW-1185">Reference proteome</keyword>
<dbReference type="EMBL" id="PYXZ01000013">
    <property type="protein sequence ID" value="PUA79046.1"/>
    <property type="molecule type" value="Genomic_DNA"/>
</dbReference>
<gene>
    <name evidence="1" type="ORF">C7S10_21475</name>
</gene>
<keyword evidence="1" id="KW-0808">Transferase</keyword>
<dbReference type="AlphaFoldDB" id="A0A2R7YSM1"/>
<accession>A0A2R7YSM1</accession>
<evidence type="ECO:0000313" key="2">
    <source>
        <dbReference type="Proteomes" id="UP000244867"/>
    </source>
</evidence>